<dbReference type="InterPro" id="IPR026847">
    <property type="entry name" value="VPS13"/>
</dbReference>
<dbReference type="InterPro" id="IPR056748">
    <property type="entry name" value="VPS13-like_C"/>
</dbReference>
<reference evidence="5" key="1">
    <citation type="journal article" date="2020" name="J. Eukaryot. Microbiol.">
        <title>De novo Sequencing, Assembly and Annotation of the Transcriptome for the Free-Living Testate Amoeba Arcella intermedia.</title>
        <authorList>
            <person name="Ribeiro G.M."/>
            <person name="Porfirio-Sousa A.L."/>
            <person name="Maurer-Alcala X.X."/>
            <person name="Katz L.A."/>
            <person name="Lahr D.J.G."/>
        </authorList>
    </citation>
    <scope>NUCLEOTIDE SEQUENCE</scope>
</reference>
<evidence type="ECO:0000256" key="3">
    <source>
        <dbReference type="ARBA" id="ARBA00033718"/>
    </source>
</evidence>
<comment type="function">
    <text evidence="3">Mediates the transfer of lipids between membranes at organelle contact sites.</text>
</comment>
<evidence type="ECO:0000256" key="2">
    <source>
        <dbReference type="ARBA" id="ARBA00006545"/>
    </source>
</evidence>
<name>A0A6B2L199_9EUKA</name>
<feature type="domain" description="Intermembrane lipid transfer protein VPS13-like C-terminal" evidence="4">
    <location>
        <begin position="391"/>
        <end position="474"/>
    </location>
</feature>
<dbReference type="AlphaFoldDB" id="A0A6B2L199"/>
<accession>A0A6B2L199</accession>
<comment type="subcellular location">
    <subcellularLocation>
        <location evidence="1">Membrane</location>
        <topology evidence="1">Peripheral membrane protein</topology>
    </subcellularLocation>
</comment>
<protein>
    <recommendedName>
        <fullName evidence="4">Intermembrane lipid transfer protein VPS13-like C-terminal domain-containing protein</fullName>
    </recommendedName>
</protein>
<dbReference type="Pfam" id="PF25037">
    <property type="entry name" value="VPS13_C"/>
    <property type="match status" value="1"/>
</dbReference>
<evidence type="ECO:0000256" key="1">
    <source>
        <dbReference type="ARBA" id="ARBA00004170"/>
    </source>
</evidence>
<dbReference type="EMBL" id="GIBP01001801">
    <property type="protein sequence ID" value="NDV30770.1"/>
    <property type="molecule type" value="Transcribed_RNA"/>
</dbReference>
<evidence type="ECO:0000259" key="4">
    <source>
        <dbReference type="Pfam" id="PF25037"/>
    </source>
</evidence>
<dbReference type="GO" id="GO:0016020">
    <property type="term" value="C:membrane"/>
    <property type="evidence" value="ECO:0007669"/>
    <property type="project" value="UniProtKB-SubCell"/>
</dbReference>
<dbReference type="PANTHER" id="PTHR16166">
    <property type="entry name" value="VACUOLAR PROTEIN SORTING-ASSOCIATED PROTEIN VPS13"/>
    <property type="match status" value="1"/>
</dbReference>
<dbReference type="GO" id="GO:0045053">
    <property type="term" value="P:protein retention in Golgi apparatus"/>
    <property type="evidence" value="ECO:0007669"/>
    <property type="project" value="TreeGrafter"/>
</dbReference>
<organism evidence="5">
    <name type="scientific">Arcella intermedia</name>
    <dbReference type="NCBI Taxonomy" id="1963864"/>
    <lineage>
        <taxon>Eukaryota</taxon>
        <taxon>Amoebozoa</taxon>
        <taxon>Tubulinea</taxon>
        <taxon>Elardia</taxon>
        <taxon>Arcellinida</taxon>
        <taxon>Sphaerothecina</taxon>
        <taxon>Arcellidae</taxon>
        <taxon>Arcella</taxon>
    </lineage>
</organism>
<comment type="similarity">
    <text evidence="2">Belongs to the VPS13 family.</text>
</comment>
<proteinExistence type="inferred from homology"/>
<sequence length="534" mass="60348">MDFIQCVNWKKRFIKLTIKDCQIDNQLPNAPYPVLLYSQVKDHPEFLKFSLVVSEEQRDIYHIHYFSILMQELEFCADEFLAIQLLRFIDLTMESLEKEEQKTLSSLQSKLLSYKPQMLYASFMHFNPMRVRLSFRANRKGEKYKEEGIQKYDMASSLLAVPKRLVPNVDRAPINFNALCFEHVLTSTSDITQRLARTYIIQLNSQIYSLLGSAEVLGSPISFVTNLSDGVKDFFYEPAKGITLSPEEFVKGVGKGSLSLLRNSIFGLFGSAAKITGSIGSGVAMLSFDEGYQEKRLQKKHTQASNVIDGVAEGVTDLAFGLFSGITGIVVEPIKGAVEEGGIGFVKGVGKGLINVVVKPTVGVLDFASRTTEGIKNTPDAIFLDKVKPKRFSRNFPLDNRLKCFDKNKAEGKFKLANQAIFKNYPGDRYLNHYVTMDPPGYCFVTEKRVLVTNNDYSALKWELPYNRFSDMVKLQLVNQENPANHAAVLFFLSLEENGKRKAITLKATLETSLARKLERKVNLSYMQWQLSQS</sequence>
<evidence type="ECO:0000313" key="5">
    <source>
        <dbReference type="EMBL" id="NDV30770.1"/>
    </source>
</evidence>
<dbReference type="PANTHER" id="PTHR16166:SF93">
    <property type="entry name" value="INTERMEMBRANE LIPID TRANSFER PROTEIN VPS13"/>
    <property type="match status" value="1"/>
</dbReference>
<dbReference type="GO" id="GO:0006623">
    <property type="term" value="P:protein targeting to vacuole"/>
    <property type="evidence" value="ECO:0007669"/>
    <property type="project" value="TreeGrafter"/>
</dbReference>